<comment type="similarity">
    <text evidence="2">Belongs to the FAD-binding oxidoreductase/transferase type 4 family.</text>
</comment>
<reference evidence="8" key="1">
    <citation type="submission" date="2017-04" db="EMBL/GenBank/DDBJ databases">
        <authorList>
            <person name="Varghese N."/>
            <person name="Submissions S."/>
        </authorList>
    </citation>
    <scope>NUCLEOTIDE SEQUENCE [LARGE SCALE GENOMIC DNA]</scope>
    <source>
        <strain evidence="8">DSM 9293</strain>
    </source>
</reference>
<protein>
    <submittedName>
        <fullName evidence="7">Glycolate oxidase</fullName>
    </submittedName>
</protein>
<dbReference type="PANTHER" id="PTHR42934:SF1">
    <property type="entry name" value="GLYCOLATE OXIDASE SUBUNIT GLCD"/>
    <property type="match status" value="1"/>
</dbReference>
<dbReference type="EMBL" id="FWWY01000001">
    <property type="protein sequence ID" value="SMC05732.1"/>
    <property type="molecule type" value="Genomic_DNA"/>
</dbReference>
<name>A0A1W1WHS0_SULTA</name>
<keyword evidence="3" id="KW-0285">Flavoprotein</keyword>
<evidence type="ECO:0000256" key="3">
    <source>
        <dbReference type="ARBA" id="ARBA00022630"/>
    </source>
</evidence>
<evidence type="ECO:0000256" key="5">
    <source>
        <dbReference type="ARBA" id="ARBA00023002"/>
    </source>
</evidence>
<evidence type="ECO:0000256" key="4">
    <source>
        <dbReference type="ARBA" id="ARBA00022827"/>
    </source>
</evidence>
<dbReference type="Gene3D" id="3.30.465.10">
    <property type="match status" value="2"/>
</dbReference>
<dbReference type="Proteomes" id="UP000192660">
    <property type="component" value="Unassembled WGS sequence"/>
</dbReference>
<dbReference type="GO" id="GO:0016491">
    <property type="term" value="F:oxidoreductase activity"/>
    <property type="evidence" value="ECO:0007669"/>
    <property type="project" value="UniProtKB-KW"/>
</dbReference>
<dbReference type="InterPro" id="IPR051914">
    <property type="entry name" value="FAD-linked_OxidoTrans_Type4"/>
</dbReference>
<accession>A0A1W1WHS0</accession>
<dbReference type="InterPro" id="IPR016166">
    <property type="entry name" value="FAD-bd_PCMH"/>
</dbReference>
<dbReference type="Gene3D" id="1.10.45.10">
    <property type="entry name" value="Vanillyl-alcohol Oxidase, Chain A, domain 4"/>
    <property type="match status" value="1"/>
</dbReference>
<evidence type="ECO:0000256" key="2">
    <source>
        <dbReference type="ARBA" id="ARBA00008000"/>
    </source>
</evidence>
<dbReference type="AlphaFoldDB" id="A0A1W1WHS0"/>
<comment type="cofactor">
    <cofactor evidence="1">
        <name>FAD</name>
        <dbReference type="ChEBI" id="CHEBI:57692"/>
    </cofactor>
</comment>
<dbReference type="InterPro" id="IPR036318">
    <property type="entry name" value="FAD-bd_PCMH-like_sf"/>
</dbReference>
<dbReference type="InterPro" id="IPR016164">
    <property type="entry name" value="FAD-linked_Oxase-like_C"/>
</dbReference>
<evidence type="ECO:0000313" key="8">
    <source>
        <dbReference type="Proteomes" id="UP000192660"/>
    </source>
</evidence>
<feature type="domain" description="FAD-binding PCMH-type" evidence="6">
    <location>
        <begin position="478"/>
        <end position="664"/>
    </location>
</feature>
<feature type="domain" description="FAD-binding PCMH-type" evidence="6">
    <location>
        <begin position="46"/>
        <end position="224"/>
    </location>
</feature>
<keyword evidence="8" id="KW-1185">Reference proteome</keyword>
<dbReference type="PROSITE" id="PS51387">
    <property type="entry name" value="FAD_PCMH"/>
    <property type="match status" value="2"/>
</dbReference>
<dbReference type="GO" id="GO:0071949">
    <property type="term" value="F:FAD binding"/>
    <property type="evidence" value="ECO:0007669"/>
    <property type="project" value="InterPro"/>
</dbReference>
<dbReference type="FunFam" id="3.30.70.2740:FF:000001">
    <property type="entry name" value="D-lactate dehydrogenase mitochondrial"/>
    <property type="match status" value="1"/>
</dbReference>
<sequence>MKISTPCLCAEQKHKIIQALRPIVGQDAIISRSDALAAYGYDATGQLGYPEMVVFPPSIDSLRQVLEILESFPHIPIVVRGSGTNLCGGTVPTMGGIVIALVRLQSWMHHDLINRYIVVESGVLTASINQRLNPFGYHYGPDPGSYHISTIGGNVGENAGGIHGVSYGVTTQHVLQMHVYIGDKGLLTPTIHDYRTTLDMTGLLVGSEGTLAIVDTVVLNILPKWPHVATMLITFSSLPEAADMAMAILRAPLSLSALELLDQASLKVIQPLMPDMDFGDARAALLIDIHTSPNRVLQESTTLKELAISHRALKVHMAETTIQSDSWWKGRRAQYGAAARLAPRLWVQDVTVPLSQLQSLLQRLEQIQSHYAMPIITVAHAGDGNLHPDIPYHPRSPKEFANAQAMVGEILQEAVALGGTISGEHGIGQEKLPYLGLMYGAEEQHIFTAIKQCFDPRCRLNPGIAIDMTAHQDQHHSHGSSPASFASLLSPIPWQPTDLHELREIIQHACRRHLTLTVQGMGYWQNILHPEEQMVQSLSLRAFDSIHEFDPASLSITVGAGIRNDELTKFLASYHLAHPLLNANPHGTLGGLISRHARSWHHSYQFGWRESLLAVSVMDGQGRHLKFGSKAVKDVAGYDVKKLFIGSWGALGLITSVTLRCEVMPHIIFLGIFRAKSLEPLLNLAIEFGSHAYRPEAIFLKRWSLTDPELVIRVLGPHYAEMMRWAEHLALSYQAELTWQQSGSQDDFDIERESIIHQAWQQYVSCYEGGVWPTDLLNLIPVLVDHLFTLFPASGAYEIYGQLPCPKMLPGLHRVWHPNEKWSLPYPTWQPYVRGLKQIFDPEQILTVPWTLSL</sequence>
<evidence type="ECO:0000259" key="6">
    <source>
        <dbReference type="PROSITE" id="PS51387"/>
    </source>
</evidence>
<dbReference type="OrthoDB" id="9767256at2"/>
<dbReference type="RefSeq" id="WP_084661657.1">
    <property type="nucleotide sequence ID" value="NZ_FWWY01000001.1"/>
</dbReference>
<gene>
    <name evidence="7" type="ORF">SAMN00768000_2419</name>
</gene>
<dbReference type="SUPFAM" id="SSF55103">
    <property type="entry name" value="FAD-linked oxidases, C-terminal domain"/>
    <property type="match status" value="1"/>
</dbReference>
<evidence type="ECO:0000256" key="1">
    <source>
        <dbReference type="ARBA" id="ARBA00001974"/>
    </source>
</evidence>
<organism evidence="7 8">
    <name type="scientific">Sulfobacillus thermosulfidooxidans (strain DSM 9293 / VKM B-1269 / AT-1)</name>
    <dbReference type="NCBI Taxonomy" id="929705"/>
    <lineage>
        <taxon>Bacteria</taxon>
        <taxon>Bacillati</taxon>
        <taxon>Bacillota</taxon>
        <taxon>Clostridia</taxon>
        <taxon>Eubacteriales</taxon>
        <taxon>Clostridiales Family XVII. Incertae Sedis</taxon>
        <taxon>Sulfobacillus</taxon>
    </lineage>
</organism>
<dbReference type="InterPro" id="IPR016169">
    <property type="entry name" value="FAD-bd_PCMH_sub2"/>
</dbReference>
<dbReference type="Gene3D" id="3.30.70.2740">
    <property type="match status" value="1"/>
</dbReference>
<keyword evidence="5" id="KW-0560">Oxidoreductase</keyword>
<evidence type="ECO:0000313" key="7">
    <source>
        <dbReference type="EMBL" id="SMC05732.1"/>
    </source>
</evidence>
<dbReference type="InterPro" id="IPR016171">
    <property type="entry name" value="Vanillyl_alc_oxidase_C-sub2"/>
</dbReference>
<dbReference type="InterPro" id="IPR004113">
    <property type="entry name" value="FAD-bd_oxidored_4_C"/>
</dbReference>
<proteinExistence type="inferred from homology"/>
<dbReference type="PANTHER" id="PTHR42934">
    <property type="entry name" value="GLYCOLATE OXIDASE SUBUNIT GLCD"/>
    <property type="match status" value="1"/>
</dbReference>
<dbReference type="SUPFAM" id="SSF56176">
    <property type="entry name" value="FAD-binding/transporter-associated domain-like"/>
    <property type="match status" value="2"/>
</dbReference>
<dbReference type="InterPro" id="IPR006094">
    <property type="entry name" value="Oxid_FAD_bind_N"/>
</dbReference>
<dbReference type="Pfam" id="PF02913">
    <property type="entry name" value="FAD-oxidase_C"/>
    <property type="match status" value="1"/>
</dbReference>
<keyword evidence="4" id="KW-0274">FAD</keyword>
<dbReference type="Pfam" id="PF01565">
    <property type="entry name" value="FAD_binding_4"/>
    <property type="match status" value="2"/>
</dbReference>